<dbReference type="AlphaFoldDB" id="A0AAD6ZF84"/>
<keyword evidence="2" id="KW-1185">Reference proteome</keyword>
<dbReference type="EMBL" id="JARIHO010000053">
    <property type="protein sequence ID" value="KAJ7320805.1"/>
    <property type="molecule type" value="Genomic_DNA"/>
</dbReference>
<organism evidence="1 2">
    <name type="scientific">Mycena albidolilacea</name>
    <dbReference type="NCBI Taxonomy" id="1033008"/>
    <lineage>
        <taxon>Eukaryota</taxon>
        <taxon>Fungi</taxon>
        <taxon>Dikarya</taxon>
        <taxon>Basidiomycota</taxon>
        <taxon>Agaricomycotina</taxon>
        <taxon>Agaricomycetes</taxon>
        <taxon>Agaricomycetidae</taxon>
        <taxon>Agaricales</taxon>
        <taxon>Marasmiineae</taxon>
        <taxon>Mycenaceae</taxon>
        <taxon>Mycena</taxon>
    </lineage>
</organism>
<comment type="caution">
    <text evidence="1">The sequence shown here is derived from an EMBL/GenBank/DDBJ whole genome shotgun (WGS) entry which is preliminary data.</text>
</comment>
<accession>A0AAD6ZF84</accession>
<dbReference type="Proteomes" id="UP001218218">
    <property type="component" value="Unassembled WGS sequence"/>
</dbReference>
<sequence>MNVMSTLPWTQLTSLTLTRIYMHECLPVLAQTSNLVHCELELYDFGGTSPSEGFEVTLPSLESLTLLKGEGQTGVGPTYLETSSSLRSAVSESPKACWDHTQLMYWLRLQRDRAAAWRMCISWTESRIGTRGLILRVIFFGSDASLRLIQMQVIERTSPQHWRGTIISARRTKFRNKSRCRSPPVTVLSKIKHKSSVSKVTV</sequence>
<evidence type="ECO:0000313" key="1">
    <source>
        <dbReference type="EMBL" id="KAJ7320805.1"/>
    </source>
</evidence>
<gene>
    <name evidence="1" type="ORF">DFH08DRAFT_819063</name>
</gene>
<protein>
    <submittedName>
        <fullName evidence="1">Uncharacterized protein</fullName>
    </submittedName>
</protein>
<name>A0AAD6ZF84_9AGAR</name>
<evidence type="ECO:0000313" key="2">
    <source>
        <dbReference type="Proteomes" id="UP001218218"/>
    </source>
</evidence>
<reference evidence="1" key="1">
    <citation type="submission" date="2023-03" db="EMBL/GenBank/DDBJ databases">
        <title>Massive genome expansion in bonnet fungi (Mycena s.s.) driven by repeated elements and novel gene families across ecological guilds.</title>
        <authorList>
            <consortium name="Lawrence Berkeley National Laboratory"/>
            <person name="Harder C.B."/>
            <person name="Miyauchi S."/>
            <person name="Viragh M."/>
            <person name="Kuo A."/>
            <person name="Thoen E."/>
            <person name="Andreopoulos B."/>
            <person name="Lu D."/>
            <person name="Skrede I."/>
            <person name="Drula E."/>
            <person name="Henrissat B."/>
            <person name="Morin E."/>
            <person name="Kohler A."/>
            <person name="Barry K."/>
            <person name="LaButti K."/>
            <person name="Morin E."/>
            <person name="Salamov A."/>
            <person name="Lipzen A."/>
            <person name="Mereny Z."/>
            <person name="Hegedus B."/>
            <person name="Baldrian P."/>
            <person name="Stursova M."/>
            <person name="Weitz H."/>
            <person name="Taylor A."/>
            <person name="Grigoriev I.V."/>
            <person name="Nagy L.G."/>
            <person name="Martin F."/>
            <person name="Kauserud H."/>
        </authorList>
    </citation>
    <scope>NUCLEOTIDE SEQUENCE</scope>
    <source>
        <strain evidence="1">CBHHK002</strain>
    </source>
</reference>
<proteinExistence type="predicted"/>